<dbReference type="RefSeq" id="WP_132316148.1">
    <property type="nucleotide sequence ID" value="NZ_SMKR01000008.1"/>
</dbReference>
<dbReference type="InterPro" id="IPR000620">
    <property type="entry name" value="EamA_dom"/>
</dbReference>
<proteinExistence type="inferred from homology"/>
<accession>A0A4R4XGA8</accession>
<feature type="transmembrane region" description="Helical" evidence="2">
    <location>
        <begin position="232"/>
        <end position="255"/>
    </location>
</feature>
<dbReference type="InterPro" id="IPR037185">
    <property type="entry name" value="EmrE-like"/>
</dbReference>
<dbReference type="Pfam" id="PF00892">
    <property type="entry name" value="EamA"/>
    <property type="match status" value="2"/>
</dbReference>
<evidence type="ECO:0000313" key="4">
    <source>
        <dbReference type="EMBL" id="TDD29836.1"/>
    </source>
</evidence>
<dbReference type="GO" id="GO:0016020">
    <property type="term" value="C:membrane"/>
    <property type="evidence" value="ECO:0007669"/>
    <property type="project" value="InterPro"/>
</dbReference>
<name>A0A4R4XGA8_9ACTN</name>
<evidence type="ECO:0000259" key="3">
    <source>
        <dbReference type="Pfam" id="PF00892"/>
    </source>
</evidence>
<feature type="domain" description="EamA" evidence="3">
    <location>
        <begin position="4"/>
        <end position="132"/>
    </location>
</feature>
<feature type="transmembrane region" description="Helical" evidence="2">
    <location>
        <begin position="62"/>
        <end position="83"/>
    </location>
</feature>
<protein>
    <submittedName>
        <fullName evidence="4">DMT family transporter</fullName>
    </submittedName>
</protein>
<sequence length="280" mass="27808">MVTVALALGAAVGWGISDFLGGRKSRTAPLLSVLLISQGTALVAVAVLVVVRGNGLLSGGQLLWGVAAGAGEAIAIAALYRGLSVGTMSIVAPVAATAPVVPVVAGLVAGQPLGLSQGLGLGLAVVGLVITSMQPRTGSVSVGPSIAYGLLAAVGFGTFFLALDRASEHAVAPALLTAKLTSVAIIAALVLGWAARGERFGIRRTDLPLIVGIGLLLVTADASYATATTHGLAGIAAVVGSLHTVVTMTLARLWLHERLARIQQIGIVTSLSGVLVLAAS</sequence>
<dbReference type="EMBL" id="SMKR01000008">
    <property type="protein sequence ID" value="TDD29836.1"/>
    <property type="molecule type" value="Genomic_DNA"/>
</dbReference>
<keyword evidence="5" id="KW-1185">Reference proteome</keyword>
<reference evidence="4 5" key="1">
    <citation type="submission" date="2019-02" db="EMBL/GenBank/DDBJ databases">
        <title>Draft genome sequences of novel Actinobacteria.</title>
        <authorList>
            <person name="Sahin N."/>
            <person name="Ay H."/>
            <person name="Saygin H."/>
        </authorList>
    </citation>
    <scope>NUCLEOTIDE SEQUENCE [LARGE SCALE GENOMIC DNA]</scope>
    <source>
        <strain evidence="4 5">16K104</strain>
    </source>
</reference>
<dbReference type="PANTHER" id="PTHR22911">
    <property type="entry name" value="ACYL-MALONYL CONDENSING ENZYME-RELATED"/>
    <property type="match status" value="1"/>
</dbReference>
<keyword evidence="2" id="KW-0812">Transmembrane</keyword>
<dbReference type="OrthoDB" id="68076at2"/>
<keyword evidence="2" id="KW-0472">Membrane</keyword>
<comment type="caution">
    <text evidence="4">The sequence shown here is derived from an EMBL/GenBank/DDBJ whole genome shotgun (WGS) entry which is preliminary data.</text>
</comment>
<dbReference type="SUPFAM" id="SSF103481">
    <property type="entry name" value="Multidrug resistance efflux transporter EmrE"/>
    <property type="match status" value="2"/>
</dbReference>
<evidence type="ECO:0000313" key="5">
    <source>
        <dbReference type="Proteomes" id="UP000295172"/>
    </source>
</evidence>
<organism evidence="4 5">
    <name type="scientific">Kribbella turkmenica</name>
    <dbReference type="NCBI Taxonomy" id="2530375"/>
    <lineage>
        <taxon>Bacteria</taxon>
        <taxon>Bacillati</taxon>
        <taxon>Actinomycetota</taxon>
        <taxon>Actinomycetes</taxon>
        <taxon>Propionibacteriales</taxon>
        <taxon>Kribbellaceae</taxon>
        <taxon>Kribbella</taxon>
    </lineage>
</organism>
<feature type="transmembrane region" description="Helical" evidence="2">
    <location>
        <begin position="30"/>
        <end position="50"/>
    </location>
</feature>
<feature type="transmembrane region" description="Helical" evidence="2">
    <location>
        <begin position="207"/>
        <end position="226"/>
    </location>
</feature>
<gene>
    <name evidence="4" type="ORF">E1218_03480</name>
</gene>
<feature type="domain" description="EamA" evidence="3">
    <location>
        <begin position="146"/>
        <end position="277"/>
    </location>
</feature>
<feature type="transmembrane region" description="Helical" evidence="2">
    <location>
        <begin position="115"/>
        <end position="133"/>
    </location>
</feature>
<feature type="transmembrane region" description="Helical" evidence="2">
    <location>
        <begin position="145"/>
        <end position="163"/>
    </location>
</feature>
<evidence type="ECO:0000256" key="2">
    <source>
        <dbReference type="SAM" id="Phobius"/>
    </source>
</evidence>
<comment type="similarity">
    <text evidence="1">Belongs to the EamA transporter family.</text>
</comment>
<feature type="transmembrane region" description="Helical" evidence="2">
    <location>
        <begin position="90"/>
        <end position="109"/>
    </location>
</feature>
<evidence type="ECO:0000256" key="1">
    <source>
        <dbReference type="ARBA" id="ARBA00007362"/>
    </source>
</evidence>
<dbReference type="AlphaFoldDB" id="A0A4R4XGA8"/>
<feature type="transmembrane region" description="Helical" evidence="2">
    <location>
        <begin position="175"/>
        <end position="195"/>
    </location>
</feature>
<dbReference type="Proteomes" id="UP000295172">
    <property type="component" value="Unassembled WGS sequence"/>
</dbReference>
<keyword evidence="2" id="KW-1133">Transmembrane helix</keyword>